<evidence type="ECO:0000256" key="9">
    <source>
        <dbReference type="ARBA" id="ARBA00032199"/>
    </source>
</evidence>
<dbReference type="InterPro" id="IPR040017">
    <property type="entry name" value="XPOT"/>
</dbReference>
<dbReference type="Pfam" id="PF19282">
    <property type="entry name" value="Exportin-T"/>
    <property type="match status" value="2"/>
</dbReference>
<evidence type="ECO:0000256" key="6">
    <source>
        <dbReference type="ARBA" id="ARBA00022884"/>
    </source>
</evidence>
<name>A0ABQ5RNC8_9CHLO</name>
<dbReference type="InterPro" id="IPR045546">
    <property type="entry name" value="Exportin-T_C"/>
</dbReference>
<dbReference type="InterPro" id="IPR016024">
    <property type="entry name" value="ARM-type_fold"/>
</dbReference>
<dbReference type="PANTHER" id="PTHR15952">
    <property type="entry name" value="EXPORTIN-T/LOS1"/>
    <property type="match status" value="1"/>
</dbReference>
<evidence type="ECO:0000256" key="2">
    <source>
        <dbReference type="ARBA" id="ARBA00018928"/>
    </source>
</evidence>
<evidence type="ECO:0000256" key="4">
    <source>
        <dbReference type="ARBA" id="ARBA00022490"/>
    </source>
</evidence>
<keyword evidence="7 10" id="KW-0539">Nucleus</keyword>
<accession>A0ABQ5RNC8</accession>
<comment type="similarity">
    <text evidence="10">Belongs to the exportin family.</text>
</comment>
<dbReference type="PANTHER" id="PTHR15952:SF11">
    <property type="entry name" value="EXPORTIN-T"/>
    <property type="match status" value="1"/>
</dbReference>
<evidence type="ECO:0000256" key="5">
    <source>
        <dbReference type="ARBA" id="ARBA00022555"/>
    </source>
</evidence>
<evidence type="ECO:0000256" key="3">
    <source>
        <dbReference type="ARBA" id="ARBA00022448"/>
    </source>
</evidence>
<reference evidence="13 14" key="1">
    <citation type="journal article" date="2023" name="IScience">
        <title>Expanded male sex-determining region conserved during the evolution of homothallism in the green alga Volvox.</title>
        <authorList>
            <person name="Yamamoto K."/>
            <person name="Matsuzaki R."/>
            <person name="Mahakham W."/>
            <person name="Heman W."/>
            <person name="Sekimoto H."/>
            <person name="Kawachi M."/>
            <person name="Minakuchi Y."/>
            <person name="Toyoda A."/>
            <person name="Nozaki H."/>
        </authorList>
    </citation>
    <scope>NUCLEOTIDE SEQUENCE [LARGE SCALE GENOMIC DNA]</scope>
    <source>
        <strain evidence="13 14">NIES-4468</strain>
    </source>
</reference>
<evidence type="ECO:0000256" key="8">
    <source>
        <dbReference type="ARBA" id="ARBA00029784"/>
    </source>
</evidence>
<dbReference type="InterPro" id="IPR011989">
    <property type="entry name" value="ARM-like"/>
</dbReference>
<keyword evidence="4 10" id="KW-0963">Cytoplasm</keyword>
<evidence type="ECO:0000256" key="1">
    <source>
        <dbReference type="ARBA" id="ARBA00004496"/>
    </source>
</evidence>
<feature type="domain" description="Exportin-T C-terminal" evidence="12">
    <location>
        <begin position="659"/>
        <end position="1014"/>
    </location>
</feature>
<protein>
    <recommendedName>
        <fullName evidence="2 10">Exportin-T</fullName>
    </recommendedName>
    <alternativeName>
        <fullName evidence="8 10">Exportin(tRNA)</fullName>
    </alternativeName>
    <alternativeName>
        <fullName evidence="9 10">tRNA exportin</fullName>
    </alternativeName>
</protein>
<proteinExistence type="inferred from homology"/>
<comment type="caution">
    <text evidence="13">The sequence shown here is derived from an EMBL/GenBank/DDBJ whole genome shotgun (WGS) entry which is preliminary data.</text>
</comment>
<dbReference type="Proteomes" id="UP001165090">
    <property type="component" value="Unassembled WGS sequence"/>
</dbReference>
<keyword evidence="5 10" id="KW-0820">tRNA-binding</keyword>
<comment type="function">
    <text evidence="10">tRNA nucleus export receptor which facilitates tRNA translocation across the nuclear pore complex.</text>
</comment>
<keyword evidence="3 10" id="KW-0813">Transport</keyword>
<organism evidence="13 14">
    <name type="scientific">Volvox africanus</name>
    <dbReference type="NCBI Taxonomy" id="51714"/>
    <lineage>
        <taxon>Eukaryota</taxon>
        <taxon>Viridiplantae</taxon>
        <taxon>Chlorophyta</taxon>
        <taxon>core chlorophytes</taxon>
        <taxon>Chlorophyceae</taxon>
        <taxon>CS clade</taxon>
        <taxon>Chlamydomonadales</taxon>
        <taxon>Volvocaceae</taxon>
        <taxon>Volvox</taxon>
    </lineage>
</organism>
<gene>
    <name evidence="13" type="ORF">VaNZ11_000717</name>
</gene>
<evidence type="ECO:0000256" key="10">
    <source>
        <dbReference type="RuleBase" id="RU366037"/>
    </source>
</evidence>
<dbReference type="InterPro" id="IPR013598">
    <property type="entry name" value="Exportin-1/Importin-b-like"/>
</dbReference>
<keyword evidence="6 10" id="KW-0694">RNA-binding</keyword>
<evidence type="ECO:0000259" key="11">
    <source>
        <dbReference type="Pfam" id="PF08389"/>
    </source>
</evidence>
<evidence type="ECO:0000256" key="7">
    <source>
        <dbReference type="ARBA" id="ARBA00023242"/>
    </source>
</evidence>
<dbReference type="EMBL" id="BSDZ01000003">
    <property type="protein sequence ID" value="GLI58931.1"/>
    <property type="molecule type" value="Genomic_DNA"/>
</dbReference>
<keyword evidence="14" id="KW-1185">Reference proteome</keyword>
<dbReference type="SUPFAM" id="SSF48371">
    <property type="entry name" value="ARM repeat"/>
    <property type="match status" value="1"/>
</dbReference>
<dbReference type="Gene3D" id="1.25.10.10">
    <property type="entry name" value="Leucine-rich Repeat Variant"/>
    <property type="match status" value="1"/>
</dbReference>
<sequence>MSDDFEKAVLITFSFDGSYNPQLKEQASSFINDIKRSTECWRLCVERFSASPYSEVKFWCLQTLHELIRTSYGALADKGKIRTALMTWVQRDCNTQQPPLTPFLRNKVAQCLVAVLQYEYPGCWPTFFHDLIAAMAQGEGVVDMFCRVLLSVDEDIVSLDIPRSQDESRLSMHVKDSMREHSLGEVAGAWYRLAAGYRDKNPELAAQVLATMARYIPWIDINLVANDKFLPLLLSLMDAPHTDLRCAAVDCVTEMLSKRMDAAPKLNLIQNMKIVNVAATWSGGFPVRYGEEDDEEAVVVRFARLLATLATEIMDSLKRVENSVISISAVGFSVSDDAASEASRASETAAHMLSQLFPAVLAAFKSSCDDVALPLLPFMGAYVARLKGLAKRSSGLSPETLAEVRAIVEGIAVAAKFPTPGASYGGAPPAQPTELVAAQEELEAVNEKRRDLFTLLRNISKTCFPEVLGFVGAVLGAVLSRPDAAWQDVEVAVSLLYELGEGAPEDAFKPDTGGLAALALALVQRGLQPGIARHRLVALAVLESCVRYSRVLQQQPAAIPSALAVFLDGRGMGHPAEDVSTRACYLFARLVKMLRQNIRPYLPDVLASLQPHLQRVATTPLAAGSGGGGSNAGASAMDGVAVTGGGGGGGGATSSCKPTAPANSCVDDRLYVFDAVGLLAGQEELSPEQQLQLLGQLIQPLLGQVEENLPPLRAAAAAVAGVMPPGGAAGAAAAAVAAVAAAALVLQSLEAISRLSKGFRTDLVTRQRPQLATMFVRSLQVAVAAPAAAPTNKLLRSRFISFVHRMVECLGPALLPYLPPALEVLLSTQADVQDLSDLVVLVNQLLSRFREALAGLLEALLPPLVVRVHAALGADWDWSGKMATPSAMRPATDGAAVTVEDARERGELQRVYYLLLSAVTSTGMSTALLKVPPAALEAAVVGLTRGAATHVDPNVRRTCLQVFSRLVGDWCSSPAPPPGASAAAPAGAATASGGGPPVGVEVVPGFRRYAMERLGEEACIVGLLRPAAGGGAPGPGTTAGVSTAFLDIRDAAVLNLLGDAAAALKLIYAKCGEEFPGHLVGAVLPAVGLASAAQQQLIYLIREGEAKELRDYLRALVGQAQQAQQQQHQGAVAGGR</sequence>
<evidence type="ECO:0000313" key="14">
    <source>
        <dbReference type="Proteomes" id="UP001165090"/>
    </source>
</evidence>
<feature type="domain" description="Exportin-T C-terminal" evidence="12">
    <location>
        <begin position="345"/>
        <end position="613"/>
    </location>
</feature>
<evidence type="ECO:0000259" key="12">
    <source>
        <dbReference type="Pfam" id="PF19282"/>
    </source>
</evidence>
<comment type="subcellular location">
    <subcellularLocation>
        <location evidence="1 10">Cytoplasm</location>
    </subcellularLocation>
    <subcellularLocation>
        <location evidence="10">Nucleus</location>
    </subcellularLocation>
    <text evidence="10">Shuttles between the nucleus and the cytoplasm.</text>
</comment>
<evidence type="ECO:0000313" key="13">
    <source>
        <dbReference type="EMBL" id="GLI58931.1"/>
    </source>
</evidence>
<feature type="domain" description="Exportin-1/Importin-beta-like" evidence="11">
    <location>
        <begin position="102"/>
        <end position="252"/>
    </location>
</feature>
<dbReference type="Pfam" id="PF08389">
    <property type="entry name" value="Xpo1"/>
    <property type="match status" value="1"/>
</dbReference>